<evidence type="ECO:0000313" key="4">
    <source>
        <dbReference type="Proteomes" id="UP001500689"/>
    </source>
</evidence>
<comment type="subcellular location">
    <subcellularLocation>
        <location evidence="1">Cell membrane</location>
        <topology evidence="1">Peripheral membrane protein</topology>
        <orientation evidence="1">Cytoplasmic side</orientation>
    </subcellularLocation>
</comment>
<evidence type="ECO:0000313" key="3">
    <source>
        <dbReference type="EMBL" id="GAA3534861.1"/>
    </source>
</evidence>
<feature type="region of interest" description="Disordered" evidence="2">
    <location>
        <begin position="1"/>
        <end position="21"/>
    </location>
</feature>
<organism evidence="3 4">
    <name type="scientific">Amycolatopsis ultiminotia</name>
    <dbReference type="NCBI Taxonomy" id="543629"/>
    <lineage>
        <taxon>Bacteria</taxon>
        <taxon>Bacillati</taxon>
        <taxon>Actinomycetota</taxon>
        <taxon>Actinomycetes</taxon>
        <taxon>Pseudonocardiales</taxon>
        <taxon>Pseudonocardiaceae</taxon>
        <taxon>Amycolatopsis</taxon>
    </lineage>
</organism>
<evidence type="ECO:0000256" key="2">
    <source>
        <dbReference type="SAM" id="MobiDB-lite"/>
    </source>
</evidence>
<reference evidence="4" key="1">
    <citation type="journal article" date="2019" name="Int. J. Syst. Evol. Microbiol.">
        <title>The Global Catalogue of Microorganisms (GCM) 10K type strain sequencing project: providing services to taxonomists for standard genome sequencing and annotation.</title>
        <authorList>
            <consortium name="The Broad Institute Genomics Platform"/>
            <consortium name="The Broad Institute Genome Sequencing Center for Infectious Disease"/>
            <person name="Wu L."/>
            <person name="Ma J."/>
        </authorList>
    </citation>
    <scope>NUCLEOTIDE SEQUENCE [LARGE SCALE GENOMIC DNA]</scope>
    <source>
        <strain evidence="4">JCM 16898</strain>
    </source>
</reference>
<dbReference type="InterPro" id="IPR002696">
    <property type="entry name" value="Membr_insert_effic_factor_YidD"/>
</dbReference>
<dbReference type="SMART" id="SM01234">
    <property type="entry name" value="Haemolytic"/>
    <property type="match status" value="1"/>
</dbReference>
<name>A0ABP6VKT0_9PSEU</name>
<dbReference type="RefSeq" id="WP_344857454.1">
    <property type="nucleotide sequence ID" value="NZ_BAAAZN010000003.1"/>
</dbReference>
<protein>
    <recommendedName>
        <fullName evidence="1">Putative membrane protein insertion efficiency factor</fullName>
    </recommendedName>
</protein>
<dbReference type="PANTHER" id="PTHR33383:SF1">
    <property type="entry name" value="MEMBRANE PROTEIN INSERTION EFFICIENCY FACTOR-RELATED"/>
    <property type="match status" value="1"/>
</dbReference>
<evidence type="ECO:0000256" key="1">
    <source>
        <dbReference type="HAMAP-Rule" id="MF_00386"/>
    </source>
</evidence>
<keyword evidence="1" id="KW-1003">Cell membrane</keyword>
<comment type="function">
    <text evidence="1">Could be involved in insertion of integral membrane proteins into the membrane.</text>
</comment>
<keyword evidence="1" id="KW-0472">Membrane</keyword>
<sequence>MQATPEHDATEVTAEAKPPRPGPVAWVLLLPVKFYRKAISPFFPPACRFYPSCSAYAVEALTRHGAARGSYLALRRLLRCGPWTPPGRDPVPEKFSWRHHRMPETPIEE</sequence>
<dbReference type="PANTHER" id="PTHR33383">
    <property type="entry name" value="MEMBRANE PROTEIN INSERTION EFFICIENCY FACTOR-RELATED"/>
    <property type="match status" value="1"/>
</dbReference>
<dbReference type="Proteomes" id="UP001500689">
    <property type="component" value="Unassembled WGS sequence"/>
</dbReference>
<comment type="caution">
    <text evidence="3">The sequence shown here is derived from an EMBL/GenBank/DDBJ whole genome shotgun (WGS) entry which is preliminary data.</text>
</comment>
<dbReference type="EMBL" id="BAAAZN010000003">
    <property type="protein sequence ID" value="GAA3534861.1"/>
    <property type="molecule type" value="Genomic_DNA"/>
</dbReference>
<keyword evidence="4" id="KW-1185">Reference proteome</keyword>
<dbReference type="Pfam" id="PF01809">
    <property type="entry name" value="YidD"/>
    <property type="match status" value="1"/>
</dbReference>
<proteinExistence type="inferred from homology"/>
<gene>
    <name evidence="3" type="primary">yidD</name>
    <name evidence="3" type="ORF">GCM10022222_18070</name>
</gene>
<feature type="compositionally biased region" description="Basic and acidic residues" evidence="2">
    <location>
        <begin position="1"/>
        <end position="10"/>
    </location>
</feature>
<dbReference type="NCBIfam" id="TIGR00278">
    <property type="entry name" value="membrane protein insertion efficiency factor YidD"/>
    <property type="match status" value="1"/>
</dbReference>
<comment type="similarity">
    <text evidence="1">Belongs to the UPF0161 family.</text>
</comment>
<dbReference type="HAMAP" id="MF_00386">
    <property type="entry name" value="UPF0161_YidD"/>
    <property type="match status" value="1"/>
</dbReference>
<accession>A0ABP6VKT0</accession>